<dbReference type="AlphaFoldDB" id="A0A8S0Z2G9"/>
<dbReference type="SUPFAM" id="SSF47072">
    <property type="entry name" value="Cysteine alpha-hairpin motif"/>
    <property type="match status" value="1"/>
</dbReference>
<dbReference type="Gene3D" id="1.10.287.1130">
    <property type="entry name" value="CytochromE C oxidase copper chaperone"/>
    <property type="match status" value="1"/>
</dbReference>
<protein>
    <submittedName>
        <fullName evidence="1">Uncharacterized protein</fullName>
    </submittedName>
</protein>
<dbReference type="InterPro" id="IPR009069">
    <property type="entry name" value="Cys_alpha_HP_mot_SF"/>
</dbReference>
<dbReference type="OrthoDB" id="70030at2759"/>
<evidence type="ECO:0000313" key="1">
    <source>
        <dbReference type="EMBL" id="CAB3226118.1"/>
    </source>
</evidence>
<gene>
    <name evidence="1" type="ORF">APLA_LOCUS2726</name>
</gene>
<evidence type="ECO:0000313" key="2">
    <source>
        <dbReference type="Proteomes" id="UP000494106"/>
    </source>
</evidence>
<dbReference type="EMBL" id="CADEBC010000208">
    <property type="protein sequence ID" value="CAB3226118.1"/>
    <property type="molecule type" value="Genomic_DNA"/>
</dbReference>
<comment type="caution">
    <text evidence="1">The sequence shown here is derived from an EMBL/GenBank/DDBJ whole genome shotgun (WGS) entry which is preliminary data.</text>
</comment>
<dbReference type="Proteomes" id="UP000494106">
    <property type="component" value="Unassembled WGS sequence"/>
</dbReference>
<accession>A0A8S0Z2G9</accession>
<reference evidence="1 2" key="1">
    <citation type="submission" date="2020-04" db="EMBL/GenBank/DDBJ databases">
        <authorList>
            <person name="Wallbank WR R."/>
            <person name="Pardo Diaz C."/>
            <person name="Kozak K."/>
            <person name="Martin S."/>
            <person name="Jiggins C."/>
            <person name="Moest M."/>
            <person name="Warren A I."/>
            <person name="Byers J.R.P. K."/>
            <person name="Montejo-Kovacevich G."/>
            <person name="Yen C E."/>
        </authorList>
    </citation>
    <scope>NUCLEOTIDE SEQUENCE [LARGE SCALE GENOMIC DNA]</scope>
</reference>
<name>A0A8S0Z2G9_ARCPL</name>
<keyword evidence="2" id="KW-1185">Reference proteome</keyword>
<sequence>MPSTEHVFYFFNRILKCFLLGFKSNETNCNTNPVAKLVSDEDNEKCSACTLDEIGELLSDHYCIMCECLSTLDSMLDRVSVAVERPVLPCAAQRTALQLCYTSNATQPLKCQHLVTALMECARNHAGSTHAIEKLNH</sequence>
<organism evidence="1 2">
    <name type="scientific">Arctia plantaginis</name>
    <name type="common">Wood tiger moth</name>
    <name type="synonym">Phalaena plantaginis</name>
    <dbReference type="NCBI Taxonomy" id="874455"/>
    <lineage>
        <taxon>Eukaryota</taxon>
        <taxon>Metazoa</taxon>
        <taxon>Ecdysozoa</taxon>
        <taxon>Arthropoda</taxon>
        <taxon>Hexapoda</taxon>
        <taxon>Insecta</taxon>
        <taxon>Pterygota</taxon>
        <taxon>Neoptera</taxon>
        <taxon>Endopterygota</taxon>
        <taxon>Lepidoptera</taxon>
        <taxon>Glossata</taxon>
        <taxon>Ditrysia</taxon>
        <taxon>Noctuoidea</taxon>
        <taxon>Erebidae</taxon>
        <taxon>Arctiinae</taxon>
        <taxon>Arctia</taxon>
    </lineage>
</organism>
<proteinExistence type="predicted"/>